<feature type="binding site" evidence="6">
    <location>
        <position position="191"/>
    </location>
    <ligand>
        <name>substrate</name>
    </ligand>
</feature>
<evidence type="ECO:0000256" key="2">
    <source>
        <dbReference type="ARBA" id="ARBA00009199"/>
    </source>
</evidence>
<dbReference type="Gene3D" id="3.90.1300.10">
    <property type="entry name" value="Amidase signature (AS) domain"/>
    <property type="match status" value="1"/>
</dbReference>
<protein>
    <recommendedName>
        <fullName evidence="3">amidase</fullName>
        <ecNumber evidence="3">3.5.1.4</ecNumber>
    </recommendedName>
</protein>
<evidence type="ECO:0000256" key="6">
    <source>
        <dbReference type="PIRSR" id="PIRSR001221-2"/>
    </source>
</evidence>
<evidence type="ECO:0000256" key="3">
    <source>
        <dbReference type="ARBA" id="ARBA00012922"/>
    </source>
</evidence>
<comment type="similarity">
    <text evidence="2">Belongs to the amidase family.</text>
</comment>
<dbReference type="EMBL" id="AP024446">
    <property type="protein sequence ID" value="BCS23953.1"/>
    <property type="molecule type" value="Genomic_DNA"/>
</dbReference>
<evidence type="ECO:0000256" key="5">
    <source>
        <dbReference type="PIRSR" id="PIRSR001221-1"/>
    </source>
</evidence>
<accession>A0A7R7XN07</accession>
<dbReference type="OrthoDB" id="6428749at2759"/>
<dbReference type="GeneID" id="64973958"/>
<reference evidence="8" key="1">
    <citation type="submission" date="2021-01" db="EMBL/GenBank/DDBJ databases">
        <authorList>
            <consortium name="Aspergillus puulaauensis MK2 genome sequencing consortium"/>
            <person name="Kazuki M."/>
            <person name="Futagami T."/>
        </authorList>
    </citation>
    <scope>NUCLEOTIDE SEQUENCE</scope>
    <source>
        <strain evidence="8">MK2</strain>
    </source>
</reference>
<keyword evidence="9" id="KW-1185">Reference proteome</keyword>
<feature type="domain" description="Amidase" evidence="7">
    <location>
        <begin position="77"/>
        <end position="549"/>
    </location>
</feature>
<dbReference type="InterPro" id="IPR020556">
    <property type="entry name" value="Amidase_CS"/>
</dbReference>
<evidence type="ECO:0000256" key="1">
    <source>
        <dbReference type="ARBA" id="ARBA00001311"/>
    </source>
</evidence>
<dbReference type="PROSITE" id="PS00571">
    <property type="entry name" value="AMIDASES"/>
    <property type="match status" value="1"/>
</dbReference>
<dbReference type="PIRSF" id="PIRSF001221">
    <property type="entry name" value="Amidase_fungi"/>
    <property type="match status" value="1"/>
</dbReference>
<sequence length="561" mass="61172">MTSTHWKPLADAKRQSILDAIPFKWRIQESIPTATELRNVTGAYIQKFLTTREIEITELDAYGIADRTTTGEWSAVEVTEAFCHRAALAHQLVNCLHEIFFDAAIEDAKRLDAYFAEHKKPIGPLHGVPVSLKDQFHVKDVETTMGYVGWAGTFQGLKDDPRNRVFESELVRELRALGAVLYCKTSVPATLMCGETVNNIIDYTTNPNNRLLSSGGSSGGEGALIALKGSPGGFGTDIGGSIRAPAAFNGLYGIRPSSGRIPYEGAANSMDGQNTILSVVGPLAGTARSLQLFFKAVLEQQPWLYDPLVLELPWRSGIELDTRRLVEQSAKEPSKLAFAIMKDTGVAKPHPPIARALQIVEQTLKRLGHTVIEWTPPSHITADELAGAAYSMDGGADAEYHLGLAGEKPAPQVILHTGLSQKTALEVAGINVAKREYQKQYMDYWNSTSQATGTGRPVDAVICPVAPHAAVIPTRYDYVGYTSFLNLLDYTSVAIPVTHADKRVDVAQPREFLSEVDEKLYNGYDADVYDGAPAGVQLFGRRLQEEKMLVLAEYVGAAVKA</sequence>
<evidence type="ECO:0000313" key="8">
    <source>
        <dbReference type="EMBL" id="BCS23953.1"/>
    </source>
</evidence>
<evidence type="ECO:0000313" key="9">
    <source>
        <dbReference type="Proteomes" id="UP000654913"/>
    </source>
</evidence>
<name>A0A7R7XN07_9EURO</name>
<dbReference type="PANTHER" id="PTHR46072:SF7">
    <property type="entry name" value="AMIDASE"/>
    <property type="match status" value="1"/>
</dbReference>
<feature type="active site" description="Charge relay system" evidence="5">
    <location>
        <position position="133"/>
    </location>
</feature>
<dbReference type="RefSeq" id="XP_041556147.1">
    <property type="nucleotide sequence ID" value="XM_041703464.1"/>
</dbReference>
<dbReference type="Pfam" id="PF01425">
    <property type="entry name" value="Amidase"/>
    <property type="match status" value="1"/>
</dbReference>
<feature type="active site" description="Charge relay system" evidence="5">
    <location>
        <position position="217"/>
    </location>
</feature>
<evidence type="ECO:0000256" key="4">
    <source>
        <dbReference type="ARBA" id="ARBA00022801"/>
    </source>
</evidence>
<feature type="binding site" evidence="6">
    <location>
        <position position="217"/>
    </location>
    <ligand>
        <name>substrate</name>
    </ligand>
</feature>
<evidence type="ECO:0000259" key="7">
    <source>
        <dbReference type="Pfam" id="PF01425"/>
    </source>
</evidence>
<feature type="binding site" evidence="6">
    <location>
        <begin position="238"/>
        <end position="241"/>
    </location>
    <ligand>
        <name>substrate</name>
    </ligand>
</feature>
<dbReference type="InterPro" id="IPR023631">
    <property type="entry name" value="Amidase_dom"/>
</dbReference>
<dbReference type="KEGG" id="apuu:APUU_40397A"/>
<dbReference type="SUPFAM" id="SSF75304">
    <property type="entry name" value="Amidase signature (AS) enzymes"/>
    <property type="match status" value="1"/>
</dbReference>
<dbReference type="AlphaFoldDB" id="A0A7R7XN07"/>
<gene>
    <name evidence="8" type="primary">AMD2</name>
    <name evidence="8" type="ORF">APUU_40397A</name>
</gene>
<comment type="catalytic activity">
    <reaction evidence="1">
        <text>a monocarboxylic acid amide + H2O = a monocarboxylate + NH4(+)</text>
        <dbReference type="Rhea" id="RHEA:12020"/>
        <dbReference type="ChEBI" id="CHEBI:15377"/>
        <dbReference type="ChEBI" id="CHEBI:28938"/>
        <dbReference type="ChEBI" id="CHEBI:35757"/>
        <dbReference type="ChEBI" id="CHEBI:83628"/>
        <dbReference type="EC" id="3.5.1.4"/>
    </reaction>
</comment>
<dbReference type="GO" id="GO:0004040">
    <property type="term" value="F:amidase activity"/>
    <property type="evidence" value="ECO:0007669"/>
    <property type="project" value="UniProtKB-EC"/>
</dbReference>
<dbReference type="InterPro" id="IPR036928">
    <property type="entry name" value="AS_sf"/>
</dbReference>
<reference evidence="8" key="2">
    <citation type="submission" date="2021-02" db="EMBL/GenBank/DDBJ databases">
        <title>Aspergillus puulaauensis MK2 genome sequence.</title>
        <authorList>
            <person name="Futagami T."/>
            <person name="Mori K."/>
            <person name="Kadooka C."/>
            <person name="Tanaka T."/>
        </authorList>
    </citation>
    <scope>NUCLEOTIDE SEQUENCE</scope>
    <source>
        <strain evidence="8">MK2</strain>
    </source>
</reference>
<keyword evidence="4" id="KW-0378">Hydrolase</keyword>
<proteinExistence type="inferred from homology"/>
<dbReference type="EC" id="3.5.1.4" evidence="3"/>
<feature type="active site" description="Acyl-ester intermediate" evidence="5">
    <location>
        <position position="241"/>
    </location>
</feature>
<dbReference type="PANTHER" id="PTHR46072">
    <property type="entry name" value="AMIDASE-RELATED-RELATED"/>
    <property type="match status" value="1"/>
</dbReference>
<dbReference type="Proteomes" id="UP000654913">
    <property type="component" value="Chromosome 4"/>
</dbReference>
<organism evidence="8 9">
    <name type="scientific">Aspergillus puulaauensis</name>
    <dbReference type="NCBI Taxonomy" id="1220207"/>
    <lineage>
        <taxon>Eukaryota</taxon>
        <taxon>Fungi</taxon>
        <taxon>Dikarya</taxon>
        <taxon>Ascomycota</taxon>
        <taxon>Pezizomycotina</taxon>
        <taxon>Eurotiomycetes</taxon>
        <taxon>Eurotiomycetidae</taxon>
        <taxon>Eurotiales</taxon>
        <taxon>Aspergillaceae</taxon>
        <taxon>Aspergillus</taxon>
    </lineage>
</organism>